<evidence type="ECO:0000313" key="2">
    <source>
        <dbReference type="Proteomes" id="UP001172386"/>
    </source>
</evidence>
<evidence type="ECO:0000313" key="1">
    <source>
        <dbReference type="EMBL" id="KAJ9660684.1"/>
    </source>
</evidence>
<organism evidence="1 2">
    <name type="scientific">Neophaeococcomyces mojaviensis</name>
    <dbReference type="NCBI Taxonomy" id="3383035"/>
    <lineage>
        <taxon>Eukaryota</taxon>
        <taxon>Fungi</taxon>
        <taxon>Dikarya</taxon>
        <taxon>Ascomycota</taxon>
        <taxon>Pezizomycotina</taxon>
        <taxon>Eurotiomycetes</taxon>
        <taxon>Chaetothyriomycetidae</taxon>
        <taxon>Chaetothyriales</taxon>
        <taxon>Chaetothyriales incertae sedis</taxon>
        <taxon>Neophaeococcomyces</taxon>
    </lineage>
</organism>
<dbReference type="EMBL" id="JAPDRQ010000029">
    <property type="protein sequence ID" value="KAJ9660684.1"/>
    <property type="molecule type" value="Genomic_DNA"/>
</dbReference>
<keyword evidence="2" id="KW-1185">Reference proteome</keyword>
<accession>A0ACC3AES9</accession>
<dbReference type="Proteomes" id="UP001172386">
    <property type="component" value="Unassembled WGS sequence"/>
</dbReference>
<protein>
    <submittedName>
        <fullName evidence="1">Ubiquitin- modifier 1</fullName>
    </submittedName>
</protein>
<name>A0ACC3AES9_9EURO</name>
<proteinExistence type="predicted"/>
<sequence length="109" mass="12196">MDEASPAHINITIEFTGGLEMLFDNIQTHKVSIPAKDDEGANVNVKSLIPWLCKNIMRDSRKELFVQEGSIRPGILVLINDADWELEGEDQYELKEGDNILFVSTLHGG</sequence>
<gene>
    <name evidence="1" type="primary">URM1</name>
    <name evidence="1" type="ORF">H2198_002427</name>
</gene>
<comment type="caution">
    <text evidence="1">The sequence shown here is derived from an EMBL/GenBank/DDBJ whole genome shotgun (WGS) entry which is preliminary data.</text>
</comment>
<reference evidence="1" key="1">
    <citation type="submission" date="2022-10" db="EMBL/GenBank/DDBJ databases">
        <title>Culturing micro-colonial fungi from biological soil crusts in the Mojave desert and describing Neophaeococcomyces mojavensis, and introducing the new genera and species Taxawa tesnikishii.</title>
        <authorList>
            <person name="Kurbessoian T."/>
            <person name="Stajich J.E."/>
        </authorList>
    </citation>
    <scope>NUCLEOTIDE SEQUENCE</scope>
    <source>
        <strain evidence="1">JES_112</strain>
    </source>
</reference>